<accession>A0A5N6Q7M3</accession>
<keyword evidence="2" id="KW-0328">Glycosyltransferase</keyword>
<dbReference type="Gene3D" id="3.40.50.2000">
    <property type="entry name" value="Glycogen Phosphorylase B"/>
    <property type="match status" value="3"/>
</dbReference>
<evidence type="ECO:0000256" key="2">
    <source>
        <dbReference type="ARBA" id="ARBA00022676"/>
    </source>
</evidence>
<keyword evidence="2" id="KW-0808">Transferase</keyword>
<dbReference type="SUPFAM" id="SSF53756">
    <property type="entry name" value="UDP-Glycosyltransferase/glycogen phosphorylase"/>
    <property type="match status" value="1"/>
</dbReference>
<sequence length="215" mass="22969">MLVDIPGLPPLPASDMMKSMSDRSAKVYENFLNTATHMAKSNGLIVNTFDLLERKALGALRDGKCVPDGPTPPIFCIGPSISSSNIQDGENQHECLNWLNLQPSQSVVFLCFGSMGSFSAKQLQEIAVGLENSGQRAVLAKELKVALAVNESEDGLVSAAELEKRVRELMVSEAGKEVREKVSAMRDAAMAAVEEGGSAQVALAELAQSWVTTTC</sequence>
<evidence type="ECO:0000313" key="3">
    <source>
        <dbReference type="EMBL" id="KAD7898384.1"/>
    </source>
</evidence>
<dbReference type="PANTHER" id="PTHR48048">
    <property type="entry name" value="GLYCOSYLTRANSFERASE"/>
    <property type="match status" value="1"/>
</dbReference>
<keyword evidence="4" id="KW-1185">Reference proteome</keyword>
<comment type="similarity">
    <text evidence="1">Belongs to the UDP-glycosyltransferase family.</text>
</comment>
<dbReference type="PANTHER" id="PTHR48048:SF30">
    <property type="entry name" value="GLYCOSYLTRANSFERASE"/>
    <property type="match status" value="1"/>
</dbReference>
<organism evidence="3 4">
    <name type="scientific">Carpinus fangiana</name>
    <dbReference type="NCBI Taxonomy" id="176857"/>
    <lineage>
        <taxon>Eukaryota</taxon>
        <taxon>Viridiplantae</taxon>
        <taxon>Streptophyta</taxon>
        <taxon>Embryophyta</taxon>
        <taxon>Tracheophyta</taxon>
        <taxon>Spermatophyta</taxon>
        <taxon>Magnoliopsida</taxon>
        <taxon>eudicotyledons</taxon>
        <taxon>Gunneridae</taxon>
        <taxon>Pentapetalae</taxon>
        <taxon>rosids</taxon>
        <taxon>fabids</taxon>
        <taxon>Fagales</taxon>
        <taxon>Betulaceae</taxon>
        <taxon>Carpinus</taxon>
    </lineage>
</organism>
<reference evidence="3 4" key="1">
    <citation type="submission" date="2019-06" db="EMBL/GenBank/DDBJ databases">
        <title>A chromosomal-level reference genome of Carpinus fangiana (Coryloideae, Betulaceae).</title>
        <authorList>
            <person name="Yang X."/>
            <person name="Wang Z."/>
            <person name="Zhang L."/>
            <person name="Hao G."/>
            <person name="Liu J."/>
            <person name="Yang Y."/>
        </authorList>
    </citation>
    <scope>NUCLEOTIDE SEQUENCE [LARGE SCALE GENOMIC DNA]</scope>
    <source>
        <strain evidence="3">Cfa_2016G</strain>
        <tissue evidence="3">Leaf</tissue>
    </source>
</reference>
<dbReference type="Proteomes" id="UP000327013">
    <property type="component" value="Unassembled WGS sequence"/>
</dbReference>
<name>A0A5N6Q7M3_9ROSI</name>
<evidence type="ECO:0000313" key="4">
    <source>
        <dbReference type="Proteomes" id="UP000327013"/>
    </source>
</evidence>
<dbReference type="InterPro" id="IPR050481">
    <property type="entry name" value="UDP-glycosyltransf_plant"/>
</dbReference>
<evidence type="ECO:0000256" key="1">
    <source>
        <dbReference type="ARBA" id="ARBA00009995"/>
    </source>
</evidence>
<comment type="caution">
    <text evidence="3">The sequence shown here is derived from an EMBL/GenBank/DDBJ whole genome shotgun (WGS) entry which is preliminary data.</text>
</comment>
<dbReference type="EMBL" id="VIBQ01003064">
    <property type="protein sequence ID" value="KAD7898384.1"/>
    <property type="molecule type" value="Genomic_DNA"/>
</dbReference>
<proteinExistence type="inferred from homology"/>
<protein>
    <submittedName>
        <fullName evidence="3">Uncharacterized protein</fullName>
    </submittedName>
</protein>
<dbReference type="GO" id="GO:0035251">
    <property type="term" value="F:UDP-glucosyltransferase activity"/>
    <property type="evidence" value="ECO:0007669"/>
    <property type="project" value="InterPro"/>
</dbReference>
<dbReference type="OrthoDB" id="5835829at2759"/>
<gene>
    <name evidence="3" type="ORF">FH972_027327</name>
</gene>
<dbReference type="AlphaFoldDB" id="A0A5N6Q7M3"/>